<gene>
    <name evidence="1" type="ORF">P5G59_00790</name>
</gene>
<dbReference type="RefSeq" id="WP_301215064.1">
    <property type="nucleotide sequence ID" value="NZ_JAROCB010000001.1"/>
</dbReference>
<keyword evidence="2" id="KW-1185">Reference proteome</keyword>
<comment type="caution">
    <text evidence="1">The sequence shown here is derived from an EMBL/GenBank/DDBJ whole genome shotgun (WGS) entry which is preliminary data.</text>
</comment>
<proteinExistence type="predicted"/>
<reference evidence="1" key="1">
    <citation type="submission" date="2023-03" db="EMBL/GenBank/DDBJ databases">
        <title>MT1 and MT2 Draft Genomes of Novel Species.</title>
        <authorList>
            <person name="Venkateswaran K."/>
        </authorList>
    </citation>
    <scope>NUCLEOTIDE SEQUENCE</scope>
    <source>
        <strain evidence="1">F6_8S_P_1A</strain>
    </source>
</reference>
<accession>A0ABT8IUC5</accession>
<evidence type="ECO:0008006" key="3">
    <source>
        <dbReference type="Google" id="ProtNLM"/>
    </source>
</evidence>
<dbReference type="EMBL" id="JAROCB010000001">
    <property type="protein sequence ID" value="MDN4595664.1"/>
    <property type="molecule type" value="Genomic_DNA"/>
</dbReference>
<evidence type="ECO:0000313" key="1">
    <source>
        <dbReference type="EMBL" id="MDN4595664.1"/>
    </source>
</evidence>
<name>A0ABT8IUC5_9MICO</name>
<dbReference type="Proteomes" id="UP001174210">
    <property type="component" value="Unassembled WGS sequence"/>
</dbReference>
<organism evidence="1 2">
    <name type="scientific">Leifsonia virtsii</name>
    <dbReference type="NCBI Taxonomy" id="3035915"/>
    <lineage>
        <taxon>Bacteria</taxon>
        <taxon>Bacillati</taxon>
        <taxon>Actinomycetota</taxon>
        <taxon>Actinomycetes</taxon>
        <taxon>Micrococcales</taxon>
        <taxon>Microbacteriaceae</taxon>
        <taxon>Leifsonia</taxon>
    </lineage>
</organism>
<evidence type="ECO:0000313" key="2">
    <source>
        <dbReference type="Proteomes" id="UP001174210"/>
    </source>
</evidence>
<protein>
    <recommendedName>
        <fullName evidence="3">DUF885 domain-containing protein</fullName>
    </recommendedName>
</protein>
<sequence>MELDRLTGAEWTRDPESLLRELVDSVTRSLPADVASGSLTIERTRSLADRLAHRPGALTRLRLTGPAEALSLSWEPGPRWAPEVEQRYGTVPLSTRTLPLGQWLTAFAQLVAALAVHAAEDSADSARALQTLGILPPGSEIHVDDAHLAQDLLTLAARVGRRVPDEAVAAVGRIGALLAETLPRVAGTGEPEVIVRVAATVYLPDTLRAYLALPAEWAAEHVLAGGLTPAQALIAQLEALESAARTMRDAAIEQDASALLINGRFLADRFAGSRLELDLP</sequence>